<dbReference type="EMBL" id="VRYN01000002">
    <property type="protein sequence ID" value="TYO76798.1"/>
    <property type="molecule type" value="Genomic_DNA"/>
</dbReference>
<keyword evidence="3 6" id="KW-0808">Transferase</keyword>
<feature type="domain" description="Glycosyltransferase 2-like" evidence="5">
    <location>
        <begin position="4"/>
        <end position="126"/>
    </location>
</feature>
<evidence type="ECO:0000259" key="5">
    <source>
        <dbReference type="Pfam" id="PF00535"/>
    </source>
</evidence>
<feature type="region of interest" description="Disordered" evidence="4">
    <location>
        <begin position="280"/>
        <end position="305"/>
    </location>
</feature>
<dbReference type="PANTHER" id="PTHR43179">
    <property type="entry name" value="RHAMNOSYLTRANSFERASE WBBL"/>
    <property type="match status" value="1"/>
</dbReference>
<dbReference type="Gene3D" id="3.90.550.10">
    <property type="entry name" value="Spore Coat Polysaccharide Biosynthesis Protein SpsA, Chain A"/>
    <property type="match status" value="1"/>
</dbReference>
<evidence type="ECO:0000313" key="8">
    <source>
        <dbReference type="Proteomes" id="UP000296216"/>
    </source>
</evidence>
<evidence type="ECO:0000256" key="1">
    <source>
        <dbReference type="ARBA" id="ARBA00006739"/>
    </source>
</evidence>
<dbReference type="GeneID" id="68693246"/>
<reference evidence="6 8" key="1">
    <citation type="journal article" date="2019" name="Microbiol. Resour. Announc.">
        <title>The Genome Sequence of the Halobacterium salinarum Type Strain Is Closely Related to That of Laboratory Strains NRC-1 and R1.</title>
        <authorList>
            <person name="Pfeiffer F."/>
            <person name="Marchfelder A."/>
            <person name="Habermann B."/>
            <person name="Dyall-Smith M.L."/>
        </authorList>
    </citation>
    <scope>NUCLEOTIDE SEQUENCE [LARGE SCALE GENOMIC DNA]</scope>
    <source>
        <strain evidence="6">91-R6</strain>
        <strain evidence="8">ATCC 33171 / DSM 3754 / JCM 8978 / NBRC 102687 / NCIMB 764 / 91-R6</strain>
    </source>
</reference>
<dbReference type="Proteomes" id="UP000296216">
    <property type="component" value="Chromosome"/>
</dbReference>
<dbReference type="SUPFAM" id="SSF53448">
    <property type="entry name" value="Nucleotide-diphospho-sugar transferases"/>
    <property type="match status" value="1"/>
</dbReference>
<dbReference type="CDD" id="cd00761">
    <property type="entry name" value="Glyco_tranf_GTA_type"/>
    <property type="match status" value="1"/>
</dbReference>
<dbReference type="RefSeq" id="WP_010902173.1">
    <property type="nucleotide sequence ID" value="NZ_VRYN01000002.1"/>
</dbReference>
<evidence type="ECO:0000256" key="3">
    <source>
        <dbReference type="ARBA" id="ARBA00022679"/>
    </source>
</evidence>
<evidence type="ECO:0000256" key="2">
    <source>
        <dbReference type="ARBA" id="ARBA00022676"/>
    </source>
</evidence>
<reference evidence="6" key="3">
    <citation type="journal article" name="MicrobiologyOpen">
        <title>Whole-genome comparison between the type strain of Halobacterium salinarum (DSM 3754(T)) and the laboratory strains R1 and NRC-1.</title>
        <authorList>
            <person name="Pfeiffer F."/>
            <person name="Losensky G."/>
            <person name="Marchfelder A."/>
            <person name="Habermann B."/>
            <person name="Dyall-Smith M."/>
        </authorList>
    </citation>
    <scope>NUCLEOTIDE SEQUENCE</scope>
    <source>
        <strain evidence="6">91-R6</strain>
    </source>
</reference>
<dbReference type="EMBL" id="CP038631">
    <property type="protein sequence ID" value="QCC44153.1"/>
    <property type="molecule type" value="Genomic_DNA"/>
</dbReference>
<dbReference type="AlphaFoldDB" id="A0A4D6GR85"/>
<comment type="similarity">
    <text evidence="1">Belongs to the glycosyltransferase 2 family.</text>
</comment>
<dbReference type="Proteomes" id="UP000323075">
    <property type="component" value="Unassembled WGS sequence"/>
</dbReference>
<evidence type="ECO:0000256" key="4">
    <source>
        <dbReference type="SAM" id="MobiDB-lite"/>
    </source>
</evidence>
<name>A0A4D6GR85_HALS9</name>
<evidence type="ECO:0000313" key="9">
    <source>
        <dbReference type="Proteomes" id="UP000323075"/>
    </source>
</evidence>
<dbReference type="Pfam" id="PF00535">
    <property type="entry name" value="Glycos_transf_2"/>
    <property type="match status" value="1"/>
</dbReference>
<evidence type="ECO:0000313" key="6">
    <source>
        <dbReference type="EMBL" id="QCC44153.1"/>
    </source>
</evidence>
<evidence type="ECO:0000313" key="7">
    <source>
        <dbReference type="EMBL" id="TYO76798.1"/>
    </source>
</evidence>
<dbReference type="PANTHER" id="PTHR43179:SF12">
    <property type="entry name" value="GALACTOFURANOSYLTRANSFERASE GLFT2"/>
    <property type="match status" value="1"/>
</dbReference>
<gene>
    <name evidence="6" type="primary">gtl4</name>
    <name evidence="7" type="ORF">APQ99_01439</name>
    <name evidence="6" type="ORF">HBSAL_02120</name>
</gene>
<feature type="compositionally biased region" description="Basic and acidic residues" evidence="4">
    <location>
        <begin position="296"/>
        <end position="305"/>
    </location>
</feature>
<dbReference type="EC" id="2.4.-.-" evidence="6"/>
<dbReference type="InterPro" id="IPR001173">
    <property type="entry name" value="Glyco_trans_2-like"/>
</dbReference>
<dbReference type="GO" id="GO:0016757">
    <property type="term" value="F:glycosyltransferase activity"/>
    <property type="evidence" value="ECO:0007669"/>
    <property type="project" value="UniProtKB-KW"/>
</dbReference>
<reference evidence="7 9" key="2">
    <citation type="submission" date="2019-07" db="EMBL/GenBank/DDBJ databases">
        <title>Genomic Encyclopedia of Archaeal and Bacterial Type Strains, Phase II (KMG-II): from individual species to whole genera.</title>
        <authorList>
            <person name="Goeker M."/>
        </authorList>
    </citation>
    <scope>NUCLEOTIDE SEQUENCE [LARGE SCALE GENOMIC DNA]</scope>
    <source>
        <strain evidence="7 9">DSM 3754</strain>
    </source>
</reference>
<organism evidence="6 8">
    <name type="scientific">Halobacterium salinarum (strain ATCC 33171 / DSM 3754 / JCM 8978 / NBRC 102687 / NCIMB 764 / 91-R6)</name>
    <dbReference type="NCBI Taxonomy" id="2597657"/>
    <lineage>
        <taxon>Archaea</taxon>
        <taxon>Methanobacteriati</taxon>
        <taxon>Methanobacteriota</taxon>
        <taxon>Stenosarchaea group</taxon>
        <taxon>Halobacteria</taxon>
        <taxon>Halobacteriales</taxon>
        <taxon>Halobacteriaceae</taxon>
        <taxon>Halobacterium</taxon>
    </lineage>
</organism>
<accession>A0A4D6GR85</accession>
<dbReference type="InterPro" id="IPR029044">
    <property type="entry name" value="Nucleotide-diphossugar_trans"/>
</dbReference>
<keyword evidence="2 6" id="KW-0328">Glycosyltransferase</keyword>
<proteinExistence type="inferred from homology"/>
<sequence length="305" mass="31658">MDLSVVVPTLNARDALLDALDALAAHAPAAEVVVANGPSVDGTSGTVRDHDAVDTLLELSERNLNAARNAGIAATNGTVVAFIGQDTHIQPGWTNAVADAIADGADAVTGPVHRTVEGGVTTESVDEATVSGRDVTFFDGANVAITRRALRALDGFDEALQTGAARDAAHRLAGMDRRVAWAPNACVLRTDADDVIHRLPEDADSSARGLKYRALAYRLTKNYGATAAITARVLRHAVGDAASVGGAVLRGDADLSTWVGAGLAVLPGLWRGSQAGLSARVADRTTTRNPNGVSTRMDRVHARHD</sequence>
<protein>
    <submittedName>
        <fullName evidence="7">Glycosyl transferase family 2</fullName>
    </submittedName>
    <submittedName>
        <fullName evidence="6">Putative glycosyltransferase, type 2</fullName>
        <ecNumber evidence="6">2.4.-.-</ecNumber>
    </submittedName>
</protein>